<dbReference type="EMBL" id="JBHSGI010000009">
    <property type="protein sequence ID" value="MFC4669114.1"/>
    <property type="molecule type" value="Genomic_DNA"/>
</dbReference>
<name>A0ABV9KGN3_9RHOB</name>
<sequence>MSNAPVLRFYLHEALRRRAANGGHNFISRIAGVAARAGFRVEYLNDGPAELLSAPLRDGYAMLHMAEPGNDRTLTMRKVYEYPFWSIEKSARRWDWTVARTPFPAGEVHRAEADRFYGYWRNRLFREAPEPRRDGICYVPLQGRLLEHRSFQSCSPVDMLRAVLAHDDRPVVATLHPKETYSQPERDALVDLARAHPRLDLRTGGMEGLLADCDYVVTQNSSVAFLANFFAKPSVLFGRIDFHHIAANVHELGVEAALALGPTLTPDYAGYVHWFWQTMSINAGKDTVDMRIAAILRAAGWPV</sequence>
<evidence type="ECO:0008006" key="3">
    <source>
        <dbReference type="Google" id="ProtNLM"/>
    </source>
</evidence>
<comment type="caution">
    <text evidence="1">The sequence shown here is derived from an EMBL/GenBank/DDBJ whole genome shotgun (WGS) entry which is preliminary data.</text>
</comment>
<reference evidence="2" key="1">
    <citation type="journal article" date="2019" name="Int. J. Syst. Evol. Microbiol.">
        <title>The Global Catalogue of Microorganisms (GCM) 10K type strain sequencing project: providing services to taxonomists for standard genome sequencing and annotation.</title>
        <authorList>
            <consortium name="The Broad Institute Genomics Platform"/>
            <consortium name="The Broad Institute Genome Sequencing Center for Infectious Disease"/>
            <person name="Wu L."/>
            <person name="Ma J."/>
        </authorList>
    </citation>
    <scope>NUCLEOTIDE SEQUENCE [LARGE SCALE GENOMIC DNA]</scope>
    <source>
        <strain evidence="2">CGMCC 4.7283</strain>
    </source>
</reference>
<evidence type="ECO:0000313" key="1">
    <source>
        <dbReference type="EMBL" id="MFC4669114.1"/>
    </source>
</evidence>
<gene>
    <name evidence="1" type="ORF">ACFO5X_11155</name>
</gene>
<evidence type="ECO:0000313" key="2">
    <source>
        <dbReference type="Proteomes" id="UP001595973"/>
    </source>
</evidence>
<keyword evidence="2" id="KW-1185">Reference proteome</keyword>
<protein>
    <recommendedName>
        <fullName evidence="3">Capsular biosynthesis protein</fullName>
    </recommendedName>
</protein>
<accession>A0ABV9KGN3</accession>
<dbReference type="RefSeq" id="WP_380717524.1">
    <property type="nucleotide sequence ID" value="NZ_JBHSGI010000009.1"/>
</dbReference>
<dbReference type="Proteomes" id="UP001595973">
    <property type="component" value="Unassembled WGS sequence"/>
</dbReference>
<organism evidence="1 2">
    <name type="scientific">Seohaeicola nanhaiensis</name>
    <dbReference type="NCBI Taxonomy" id="1387282"/>
    <lineage>
        <taxon>Bacteria</taxon>
        <taxon>Pseudomonadati</taxon>
        <taxon>Pseudomonadota</taxon>
        <taxon>Alphaproteobacteria</taxon>
        <taxon>Rhodobacterales</taxon>
        <taxon>Roseobacteraceae</taxon>
        <taxon>Seohaeicola</taxon>
    </lineage>
</organism>
<proteinExistence type="predicted"/>